<dbReference type="RefSeq" id="XP_008861985.1">
    <property type="nucleotide sequence ID" value="XM_008863763.1"/>
</dbReference>
<proteinExistence type="predicted"/>
<organism evidence="1">
    <name type="scientific">Aphanomyces invadans</name>
    <dbReference type="NCBI Taxonomy" id="157072"/>
    <lineage>
        <taxon>Eukaryota</taxon>
        <taxon>Sar</taxon>
        <taxon>Stramenopiles</taxon>
        <taxon>Oomycota</taxon>
        <taxon>Saprolegniomycetes</taxon>
        <taxon>Saprolegniales</taxon>
        <taxon>Verrucalvaceae</taxon>
        <taxon>Aphanomyces</taxon>
    </lineage>
</organism>
<gene>
    <name evidence="1" type="ORF">H310_00839</name>
</gene>
<dbReference type="GeneID" id="20077889"/>
<name>A0A024UPQ8_9STRA</name>
<dbReference type="VEuPathDB" id="FungiDB:H310_00839"/>
<accession>A0A024UPQ8</accession>
<dbReference type="AlphaFoldDB" id="A0A024UPQ8"/>
<sequence>MIPVGMGPNIWTMARNMIDPTHKKMHHIDPLFRGSVQTFSKIHRRLSRTRRDSRRIVPASPSIWRSAPWKRLKSAAWSLA</sequence>
<protein>
    <submittedName>
        <fullName evidence="1">Uncharacterized protein</fullName>
    </submittedName>
</protein>
<evidence type="ECO:0000313" key="1">
    <source>
        <dbReference type="EMBL" id="ETW08180.1"/>
    </source>
</evidence>
<dbReference type="EMBL" id="KI913953">
    <property type="protein sequence ID" value="ETW08180.1"/>
    <property type="molecule type" value="Genomic_DNA"/>
</dbReference>
<reference evidence="1" key="1">
    <citation type="submission" date="2013-12" db="EMBL/GenBank/DDBJ databases">
        <title>The Genome Sequence of Aphanomyces invadans NJM9701.</title>
        <authorList>
            <consortium name="The Broad Institute Genomics Platform"/>
            <person name="Russ C."/>
            <person name="Tyler B."/>
            <person name="van West P."/>
            <person name="Dieguez-Uribeondo J."/>
            <person name="Young S.K."/>
            <person name="Zeng Q."/>
            <person name="Gargeya S."/>
            <person name="Fitzgerald M."/>
            <person name="Abouelleil A."/>
            <person name="Alvarado L."/>
            <person name="Chapman S.B."/>
            <person name="Gainer-Dewar J."/>
            <person name="Goldberg J."/>
            <person name="Griggs A."/>
            <person name="Gujja S."/>
            <person name="Hansen M."/>
            <person name="Howarth C."/>
            <person name="Imamovic A."/>
            <person name="Ireland A."/>
            <person name="Larimer J."/>
            <person name="McCowan C."/>
            <person name="Murphy C."/>
            <person name="Pearson M."/>
            <person name="Poon T.W."/>
            <person name="Priest M."/>
            <person name="Roberts A."/>
            <person name="Saif S."/>
            <person name="Shea T."/>
            <person name="Sykes S."/>
            <person name="Wortman J."/>
            <person name="Nusbaum C."/>
            <person name="Birren B."/>
        </authorList>
    </citation>
    <scope>NUCLEOTIDE SEQUENCE [LARGE SCALE GENOMIC DNA]</scope>
    <source>
        <strain evidence="1">NJM9701</strain>
    </source>
</reference>